<evidence type="ECO:0000256" key="7">
    <source>
        <dbReference type="SAM" id="Phobius"/>
    </source>
</evidence>
<accession>A0A8J8FEH9</accession>
<feature type="transmembrane region" description="Helical" evidence="7">
    <location>
        <begin position="39"/>
        <end position="62"/>
    </location>
</feature>
<evidence type="ECO:0000256" key="5">
    <source>
        <dbReference type="ARBA" id="ARBA00022989"/>
    </source>
</evidence>
<keyword evidence="3 9" id="KW-0808">Transferase</keyword>
<dbReference type="AlphaFoldDB" id="A0A8J8FEH9"/>
<protein>
    <submittedName>
        <fullName evidence="9">Undecaprenyl-phosphate glucose phosphotransferase</fullName>
        <ecNumber evidence="9">2.7.8.31</ecNumber>
    </submittedName>
</protein>
<dbReference type="InterPro" id="IPR017475">
    <property type="entry name" value="EPS_sugar_tfrase"/>
</dbReference>
<feature type="transmembrane region" description="Helical" evidence="7">
    <location>
        <begin position="83"/>
        <end position="101"/>
    </location>
</feature>
<keyword evidence="4 7" id="KW-0812">Transmembrane</keyword>
<dbReference type="InterPro" id="IPR017473">
    <property type="entry name" value="Undecaprenyl-P_gluc_Ptfrase"/>
</dbReference>
<name>A0A8J8FEH9_9BACT</name>
<evidence type="ECO:0000256" key="1">
    <source>
        <dbReference type="ARBA" id="ARBA00004141"/>
    </source>
</evidence>
<feature type="transmembrane region" description="Helical" evidence="7">
    <location>
        <begin position="276"/>
        <end position="301"/>
    </location>
</feature>
<feature type="transmembrane region" description="Helical" evidence="7">
    <location>
        <begin position="7"/>
        <end position="33"/>
    </location>
</feature>
<evidence type="ECO:0000259" key="8">
    <source>
        <dbReference type="Pfam" id="PF02397"/>
    </source>
</evidence>
<dbReference type="Proteomes" id="UP000598971">
    <property type="component" value="Unassembled WGS sequence"/>
</dbReference>
<comment type="caution">
    <text evidence="9">The sequence shown here is derived from an EMBL/GenBank/DDBJ whole genome shotgun (WGS) entry which is preliminary data.</text>
</comment>
<keyword evidence="6 7" id="KW-0472">Membrane</keyword>
<dbReference type="Pfam" id="PF02397">
    <property type="entry name" value="Bac_transf"/>
    <property type="match status" value="1"/>
</dbReference>
<dbReference type="EMBL" id="WHPF01000003">
    <property type="protein sequence ID" value="NNV54914.1"/>
    <property type="molecule type" value="Genomic_DNA"/>
</dbReference>
<comment type="similarity">
    <text evidence="2">Belongs to the bacterial sugar transferase family.</text>
</comment>
<evidence type="ECO:0000256" key="4">
    <source>
        <dbReference type="ARBA" id="ARBA00022692"/>
    </source>
</evidence>
<comment type="subcellular location">
    <subcellularLocation>
        <location evidence="1">Membrane</location>
        <topology evidence="1">Multi-pass membrane protein</topology>
    </subcellularLocation>
</comment>
<dbReference type="GO" id="GO:0016020">
    <property type="term" value="C:membrane"/>
    <property type="evidence" value="ECO:0007669"/>
    <property type="project" value="UniProtKB-SubCell"/>
</dbReference>
<keyword evidence="5 7" id="KW-1133">Transmembrane helix</keyword>
<dbReference type="EC" id="2.7.8.31" evidence="9"/>
<dbReference type="InterPro" id="IPR003362">
    <property type="entry name" value="Bact_transf"/>
</dbReference>
<evidence type="ECO:0000313" key="10">
    <source>
        <dbReference type="Proteomes" id="UP000598971"/>
    </source>
</evidence>
<feature type="domain" description="Bacterial sugar transferase" evidence="8">
    <location>
        <begin position="274"/>
        <end position="458"/>
    </location>
</feature>
<evidence type="ECO:0000256" key="6">
    <source>
        <dbReference type="ARBA" id="ARBA00023136"/>
    </source>
</evidence>
<keyword evidence="10" id="KW-1185">Reference proteome</keyword>
<feature type="transmembrane region" description="Helical" evidence="7">
    <location>
        <begin position="113"/>
        <end position="133"/>
    </location>
</feature>
<sequence>MGSGPSYFFRVLLLSTDFLLFNLSYFAGGLIAFDAGFPVFHYLTAANILIFNVSWLICASLFRLYRPSHSNPLEEIYRSTIKALLLHFIVITAVILFYFPYQSSLKTILLEYGILGFAFTISRLMLTYMIDFISTTINFKKKIAIVGYNERAKELAHYFREHKSFYSFEGFFDEGTNFTVNDEGDIVSPIKNMIPFAVQNNVREIYSTILPDDLWASNKHIIEKASSHFVRVKFVPQPGKKLTATLHHTGYIKNMPVLSLRAEPLQHYRNRVKKRIFDIVISSVVVICILSWLTPLLGIIIKFQSKGPVFFKQLRSGKDNVSFWCYKFRSMYENKHADQIQASKNDDRVTPIGRFIRRTSIDEFPQFFNVLLGNMSLVGPRPHMLQHTREYSAIIDEYMIRHFSKPGITGWAQVNGCRGETETKELMVARVEYDLWYMENWSLMLDLRIVFRTIINLLKRDENAF</sequence>
<evidence type="ECO:0000256" key="2">
    <source>
        <dbReference type="ARBA" id="ARBA00006464"/>
    </source>
</evidence>
<evidence type="ECO:0000256" key="3">
    <source>
        <dbReference type="ARBA" id="ARBA00022679"/>
    </source>
</evidence>
<dbReference type="PANTHER" id="PTHR30576">
    <property type="entry name" value="COLANIC BIOSYNTHESIS UDP-GLUCOSE LIPID CARRIER TRANSFERASE"/>
    <property type="match status" value="1"/>
</dbReference>
<proteinExistence type="inferred from homology"/>
<gene>
    <name evidence="9" type="ORF">GD597_05535</name>
</gene>
<dbReference type="PANTHER" id="PTHR30576:SF0">
    <property type="entry name" value="UNDECAPRENYL-PHOSPHATE N-ACETYLGALACTOSAMINYL 1-PHOSPHATE TRANSFERASE-RELATED"/>
    <property type="match status" value="1"/>
</dbReference>
<dbReference type="NCBIfam" id="TIGR03025">
    <property type="entry name" value="EPS_sugtrans"/>
    <property type="match status" value="1"/>
</dbReference>
<dbReference type="NCBIfam" id="TIGR03023">
    <property type="entry name" value="WcaJ_sugtrans"/>
    <property type="match status" value="1"/>
</dbReference>
<organism evidence="9 10">
    <name type="scientific">Limnovirga soli</name>
    <dbReference type="NCBI Taxonomy" id="2656915"/>
    <lineage>
        <taxon>Bacteria</taxon>
        <taxon>Pseudomonadati</taxon>
        <taxon>Bacteroidota</taxon>
        <taxon>Chitinophagia</taxon>
        <taxon>Chitinophagales</taxon>
        <taxon>Chitinophagaceae</taxon>
        <taxon>Limnovirga</taxon>
    </lineage>
</organism>
<evidence type="ECO:0000313" key="9">
    <source>
        <dbReference type="EMBL" id="NNV54914.1"/>
    </source>
</evidence>
<dbReference type="GO" id="GO:0089702">
    <property type="term" value="F:undecaprenyl-phosphate glucose phosphotransferase activity"/>
    <property type="evidence" value="ECO:0007669"/>
    <property type="project" value="UniProtKB-EC"/>
</dbReference>
<reference evidence="9" key="1">
    <citation type="submission" date="2019-10" db="EMBL/GenBank/DDBJ databases">
        <title>Draft genome sequence of Panacibacter sp. KCS-6.</title>
        <authorList>
            <person name="Yim K.J."/>
        </authorList>
    </citation>
    <scope>NUCLEOTIDE SEQUENCE</scope>
    <source>
        <strain evidence="9">KCS-6</strain>
    </source>
</reference>
<dbReference type="Gene3D" id="3.40.50.720">
    <property type="entry name" value="NAD(P)-binding Rossmann-like Domain"/>
    <property type="match status" value="1"/>
</dbReference>